<keyword evidence="2" id="KW-0560">Oxidoreductase</keyword>
<proteinExistence type="inferred from homology"/>
<name>A0ABN0VR95_9GAMM</name>
<comment type="similarity">
    <text evidence="1">Belongs to the non-flavoprotein flavin reductase family.</text>
</comment>
<dbReference type="RefSeq" id="WP_201503479.1">
    <property type="nucleotide sequence ID" value="NZ_BAAAFR010000001.1"/>
</dbReference>
<comment type="caution">
    <text evidence="4">The sequence shown here is derived from an EMBL/GenBank/DDBJ whole genome shotgun (WGS) entry which is preliminary data.</text>
</comment>
<gene>
    <name evidence="4" type="ORF">GCM10009129_10640</name>
</gene>
<dbReference type="Pfam" id="PF01613">
    <property type="entry name" value="Flavin_Reduct"/>
    <property type="match status" value="1"/>
</dbReference>
<feature type="domain" description="Flavin reductase like" evidence="3">
    <location>
        <begin position="13"/>
        <end position="157"/>
    </location>
</feature>
<dbReference type="PANTHER" id="PTHR30466:SF11">
    <property type="entry name" value="FLAVIN-DEPENDENT MONOOXYGENASE, REDUCTASE SUBUNIT HSAB"/>
    <property type="match status" value="1"/>
</dbReference>
<keyword evidence="5" id="KW-1185">Reference proteome</keyword>
<dbReference type="Proteomes" id="UP001501787">
    <property type="component" value="Unassembled WGS sequence"/>
</dbReference>
<dbReference type="PANTHER" id="PTHR30466">
    <property type="entry name" value="FLAVIN REDUCTASE"/>
    <property type="match status" value="1"/>
</dbReference>
<evidence type="ECO:0000256" key="2">
    <source>
        <dbReference type="ARBA" id="ARBA00023002"/>
    </source>
</evidence>
<dbReference type="EMBL" id="BAAAFR010000001">
    <property type="protein sequence ID" value="GAA0315246.1"/>
    <property type="molecule type" value="Genomic_DNA"/>
</dbReference>
<dbReference type="InterPro" id="IPR050268">
    <property type="entry name" value="NADH-dep_flavin_reductase"/>
</dbReference>
<dbReference type="SUPFAM" id="SSF50475">
    <property type="entry name" value="FMN-binding split barrel"/>
    <property type="match status" value="1"/>
</dbReference>
<protein>
    <submittedName>
        <fullName evidence="4">Flavin reductase family protein</fullName>
    </submittedName>
</protein>
<dbReference type="SMART" id="SM00903">
    <property type="entry name" value="Flavin_Reduct"/>
    <property type="match status" value="1"/>
</dbReference>
<reference evidence="4 5" key="1">
    <citation type="journal article" date="2019" name="Int. J. Syst. Evol. Microbiol.">
        <title>The Global Catalogue of Microorganisms (GCM) 10K type strain sequencing project: providing services to taxonomists for standard genome sequencing and annotation.</title>
        <authorList>
            <consortium name="The Broad Institute Genomics Platform"/>
            <consortium name="The Broad Institute Genome Sequencing Center for Infectious Disease"/>
            <person name="Wu L."/>
            <person name="Ma J."/>
        </authorList>
    </citation>
    <scope>NUCLEOTIDE SEQUENCE [LARGE SCALE GENOMIC DNA]</scope>
    <source>
        <strain evidence="4 5">JCM 16343</strain>
    </source>
</reference>
<evidence type="ECO:0000313" key="5">
    <source>
        <dbReference type="Proteomes" id="UP001501787"/>
    </source>
</evidence>
<organism evidence="4 5">
    <name type="scientific">Psychrobacter aestuarii</name>
    <dbReference type="NCBI Taxonomy" id="556327"/>
    <lineage>
        <taxon>Bacteria</taxon>
        <taxon>Pseudomonadati</taxon>
        <taxon>Pseudomonadota</taxon>
        <taxon>Gammaproteobacteria</taxon>
        <taxon>Moraxellales</taxon>
        <taxon>Moraxellaceae</taxon>
        <taxon>Psychrobacter</taxon>
    </lineage>
</organism>
<dbReference type="Gene3D" id="2.30.110.10">
    <property type="entry name" value="Electron Transport, Fmn-binding Protein, Chain A"/>
    <property type="match status" value="1"/>
</dbReference>
<accession>A0ABN0VR95</accession>
<sequence length="308" mass="34544">MSNFDSKALRQVFSQFPTGVTVITTRTADGEPIGVTASSFNTVSMSPALVLWSIDKDAHSLDAFKNCEYFAINILSDQQIAISNRFAGRGQDKFSGIDYTHGLGDSPLLPEALTQLQCKNWNVYEGGDHLIMVGEVLEYSVTQNARPLVFSQGSYSQASPHYDVLNTKQVDVLSQHEFLEDHILYLLRASYNQLSQVFYKRLNEAEGVSPELWRIYACLADGNALDLDSLGVFVMQPRRDLLDSLTSMGAHVQCDEQTAELTEAGINRAQKLLSIEKQYKQELASRVGADNYNDMKETLRHLYCREHL</sequence>
<dbReference type="InterPro" id="IPR002563">
    <property type="entry name" value="Flavin_Rdtase-like_dom"/>
</dbReference>
<dbReference type="InterPro" id="IPR012349">
    <property type="entry name" value="Split_barrel_FMN-bd"/>
</dbReference>
<evidence type="ECO:0000313" key="4">
    <source>
        <dbReference type="EMBL" id="GAA0315246.1"/>
    </source>
</evidence>
<evidence type="ECO:0000259" key="3">
    <source>
        <dbReference type="SMART" id="SM00903"/>
    </source>
</evidence>
<evidence type="ECO:0000256" key="1">
    <source>
        <dbReference type="ARBA" id="ARBA00008898"/>
    </source>
</evidence>